<evidence type="ECO:0000313" key="2">
    <source>
        <dbReference type="Proteomes" id="UP001168877"/>
    </source>
</evidence>
<name>A0AA39S8Z3_ACESA</name>
<keyword evidence="2" id="KW-1185">Reference proteome</keyword>
<evidence type="ECO:0000313" key="1">
    <source>
        <dbReference type="EMBL" id="KAK0584654.1"/>
    </source>
</evidence>
<gene>
    <name evidence="1" type="ORF">LWI29_016682</name>
</gene>
<dbReference type="Proteomes" id="UP001168877">
    <property type="component" value="Unassembled WGS sequence"/>
</dbReference>
<sequence>MGWRPEIQPCSWILSSQHLLSIRLKRQRVRFKGKSDNSNNKFVDTETEQSRLELTHRVTLLAEVASGFLFFFSLEPGRFPSLC</sequence>
<comment type="caution">
    <text evidence="1">The sequence shown here is derived from an EMBL/GenBank/DDBJ whole genome shotgun (WGS) entry which is preliminary data.</text>
</comment>
<accession>A0AA39S8Z3</accession>
<organism evidence="1 2">
    <name type="scientific">Acer saccharum</name>
    <name type="common">Sugar maple</name>
    <dbReference type="NCBI Taxonomy" id="4024"/>
    <lineage>
        <taxon>Eukaryota</taxon>
        <taxon>Viridiplantae</taxon>
        <taxon>Streptophyta</taxon>
        <taxon>Embryophyta</taxon>
        <taxon>Tracheophyta</taxon>
        <taxon>Spermatophyta</taxon>
        <taxon>Magnoliopsida</taxon>
        <taxon>eudicotyledons</taxon>
        <taxon>Gunneridae</taxon>
        <taxon>Pentapetalae</taxon>
        <taxon>rosids</taxon>
        <taxon>malvids</taxon>
        <taxon>Sapindales</taxon>
        <taxon>Sapindaceae</taxon>
        <taxon>Hippocastanoideae</taxon>
        <taxon>Acereae</taxon>
        <taxon>Acer</taxon>
    </lineage>
</organism>
<dbReference type="EMBL" id="JAUESC010000383">
    <property type="protein sequence ID" value="KAK0584654.1"/>
    <property type="molecule type" value="Genomic_DNA"/>
</dbReference>
<reference evidence="1" key="1">
    <citation type="journal article" date="2022" name="Plant J.">
        <title>Strategies of tolerance reflected in two North American maple genomes.</title>
        <authorList>
            <person name="McEvoy S.L."/>
            <person name="Sezen U.U."/>
            <person name="Trouern-Trend A."/>
            <person name="McMahon S.M."/>
            <person name="Schaberg P.G."/>
            <person name="Yang J."/>
            <person name="Wegrzyn J.L."/>
            <person name="Swenson N.G."/>
        </authorList>
    </citation>
    <scope>NUCLEOTIDE SEQUENCE</scope>
    <source>
        <strain evidence="1">NS2018</strain>
    </source>
</reference>
<proteinExistence type="predicted"/>
<protein>
    <submittedName>
        <fullName evidence="1">Uncharacterized protein</fullName>
    </submittedName>
</protein>
<reference evidence="1" key="2">
    <citation type="submission" date="2023-06" db="EMBL/GenBank/DDBJ databases">
        <authorList>
            <person name="Swenson N.G."/>
            <person name="Wegrzyn J.L."/>
            <person name="Mcevoy S.L."/>
        </authorList>
    </citation>
    <scope>NUCLEOTIDE SEQUENCE</scope>
    <source>
        <strain evidence="1">NS2018</strain>
        <tissue evidence="1">Leaf</tissue>
    </source>
</reference>
<dbReference type="AlphaFoldDB" id="A0AA39S8Z3"/>